<feature type="compositionally biased region" description="Low complexity" evidence="3">
    <location>
        <begin position="40"/>
        <end position="50"/>
    </location>
</feature>
<feature type="region of interest" description="Disordered" evidence="3">
    <location>
        <begin position="40"/>
        <end position="59"/>
    </location>
</feature>
<dbReference type="EMBL" id="CAKKTJ010000335">
    <property type="protein sequence ID" value="CAH0482581.1"/>
    <property type="molecule type" value="Genomic_DNA"/>
</dbReference>
<dbReference type="InterPro" id="IPR045128">
    <property type="entry name" value="PI31-like"/>
</dbReference>
<feature type="compositionally biased region" description="Gly residues" evidence="3">
    <location>
        <begin position="330"/>
        <end position="340"/>
    </location>
</feature>
<dbReference type="InterPro" id="IPR021625">
    <property type="entry name" value="PI31_Prot_N"/>
</dbReference>
<evidence type="ECO:0000313" key="5">
    <source>
        <dbReference type="EMBL" id="CAH0482581.1"/>
    </source>
</evidence>
<dbReference type="GO" id="GO:0000502">
    <property type="term" value="C:proteasome complex"/>
    <property type="evidence" value="ECO:0007669"/>
    <property type="project" value="UniProtKB-KW"/>
</dbReference>
<dbReference type="PANTHER" id="PTHR13266">
    <property type="entry name" value="PROTEASOME INHIBITOR"/>
    <property type="match status" value="1"/>
</dbReference>
<keyword evidence="2" id="KW-0647">Proteasome</keyword>
<dbReference type="GO" id="GO:0004866">
    <property type="term" value="F:endopeptidase inhibitor activity"/>
    <property type="evidence" value="ECO:0007669"/>
    <property type="project" value="InterPro"/>
</dbReference>
<reference evidence="5" key="1">
    <citation type="submission" date="2021-11" db="EMBL/GenBank/DDBJ databases">
        <authorList>
            <person name="Islam A."/>
            <person name="Islam S."/>
            <person name="Flora M.S."/>
            <person name="Rahman M."/>
            <person name="Ziaur R.M."/>
            <person name="Epstein J.H."/>
            <person name="Hassan M."/>
            <person name="Klassen M."/>
            <person name="Woodard K."/>
            <person name="Webb A."/>
            <person name="Webby R.J."/>
            <person name="El Zowalaty M.E."/>
        </authorList>
    </citation>
    <scope>NUCLEOTIDE SEQUENCE</scope>
    <source>
        <strain evidence="5">Pbs3</strain>
    </source>
</reference>
<evidence type="ECO:0000256" key="1">
    <source>
        <dbReference type="ARBA" id="ARBA00006405"/>
    </source>
</evidence>
<dbReference type="GO" id="GO:0043161">
    <property type="term" value="P:proteasome-mediated ubiquitin-dependent protein catabolic process"/>
    <property type="evidence" value="ECO:0007669"/>
    <property type="project" value="InterPro"/>
</dbReference>
<evidence type="ECO:0000256" key="2">
    <source>
        <dbReference type="ARBA" id="ARBA00022942"/>
    </source>
</evidence>
<feature type="compositionally biased region" description="Low complexity" evidence="3">
    <location>
        <begin position="341"/>
        <end position="351"/>
    </location>
</feature>
<comment type="similarity">
    <text evidence="1">Belongs to the proteasome inhibitor PI31 family.</text>
</comment>
<sequence>MTDKQLEEDQAHLRAAIDNVSTDALKMHMLAALSAFDTSRSSTMSSSSTDTMKRKSEKSDGIVATLKEKSVTVQKPQDALFLAVHALLLETGYKLLGTPGLEFVLPENWDANSANGLFNAQYVHPTDESVKFSLQGLFVGAKFEVYISDDKDQTHSIELNLDKFVDVSETTPPIAAASVLQNLKALRETFTPFAESIQPGKKKGTTRVASMPVVYPPDRENRGDYGVPSPARIPPVGGGDAFPPGLGGGNPDMLVGPDHPLFGHRSDPSQGPVPGARFDPFGPPIDPFGPSGFHRPPSRGPAPRMPFGGPGPDHLRIPRDDEMDTDSGFSGQGSRGGGGLPQPFGSNHSFF</sequence>
<accession>A0AAU9LG18</accession>
<dbReference type="Pfam" id="PF11566">
    <property type="entry name" value="PI31_Prot_N"/>
    <property type="match status" value="1"/>
</dbReference>
<proteinExistence type="inferred from homology"/>
<dbReference type="AlphaFoldDB" id="A0AAU9LG18"/>
<dbReference type="GO" id="GO:0070628">
    <property type="term" value="F:proteasome binding"/>
    <property type="evidence" value="ECO:0007669"/>
    <property type="project" value="InterPro"/>
</dbReference>
<dbReference type="Gene3D" id="3.40.1000.30">
    <property type="match status" value="1"/>
</dbReference>
<evidence type="ECO:0000259" key="4">
    <source>
        <dbReference type="Pfam" id="PF11566"/>
    </source>
</evidence>
<evidence type="ECO:0000313" key="6">
    <source>
        <dbReference type="Proteomes" id="UP001160483"/>
    </source>
</evidence>
<comment type="caution">
    <text evidence="5">The sequence shown here is derived from an EMBL/GenBank/DDBJ whole genome shotgun (WGS) entry which is preliminary data.</text>
</comment>
<dbReference type="PANTHER" id="PTHR13266:SF1">
    <property type="entry name" value="PROTEASOME INHIBITOR PI31 SUBUNIT"/>
    <property type="match status" value="1"/>
</dbReference>
<protein>
    <recommendedName>
        <fullName evidence="4">PI31 proteasome regulator N-terminal domain-containing protein</fullName>
    </recommendedName>
</protein>
<feature type="domain" description="PI31 proteasome regulator N-terminal" evidence="4">
    <location>
        <begin position="72"/>
        <end position="169"/>
    </location>
</feature>
<organism evidence="5 6">
    <name type="scientific">Peronospora belbahrii</name>
    <dbReference type="NCBI Taxonomy" id="622444"/>
    <lineage>
        <taxon>Eukaryota</taxon>
        <taxon>Sar</taxon>
        <taxon>Stramenopiles</taxon>
        <taxon>Oomycota</taxon>
        <taxon>Peronosporomycetes</taxon>
        <taxon>Peronosporales</taxon>
        <taxon>Peronosporaceae</taxon>
        <taxon>Peronospora</taxon>
    </lineage>
</organism>
<feature type="region of interest" description="Disordered" evidence="3">
    <location>
        <begin position="264"/>
        <end position="351"/>
    </location>
</feature>
<dbReference type="Proteomes" id="UP001160483">
    <property type="component" value="Unassembled WGS sequence"/>
</dbReference>
<name>A0AAU9LG18_9STRA</name>
<evidence type="ECO:0000256" key="3">
    <source>
        <dbReference type="SAM" id="MobiDB-lite"/>
    </source>
</evidence>
<gene>
    <name evidence="5" type="ORF">PBS003_LOCUS9166</name>
</gene>